<keyword evidence="1" id="KW-0812">Transmembrane</keyword>
<feature type="transmembrane region" description="Helical" evidence="1">
    <location>
        <begin position="507"/>
        <end position="528"/>
    </location>
</feature>
<dbReference type="Pfam" id="PF20146">
    <property type="entry name" value="NRF"/>
    <property type="match status" value="1"/>
</dbReference>
<dbReference type="PANTHER" id="PTHR11161">
    <property type="entry name" value="O-ACYLTRANSFERASE"/>
    <property type="match status" value="1"/>
</dbReference>
<dbReference type="PANTHER" id="PTHR11161:SF71">
    <property type="entry name" value="NOSE RESISTANT-TO-FLUOXETINE PROTEIN N-TERMINAL DOMAIN-CONTAINING PROTEIN"/>
    <property type="match status" value="1"/>
</dbReference>
<feature type="transmembrane region" description="Helical" evidence="1">
    <location>
        <begin position="557"/>
        <end position="575"/>
    </location>
</feature>
<evidence type="ECO:0000313" key="4">
    <source>
        <dbReference type="Proteomes" id="UP000829291"/>
    </source>
</evidence>
<dbReference type="InterPro" id="IPR006621">
    <property type="entry name" value="Nose-resist-to-fluoxetine_N"/>
</dbReference>
<evidence type="ECO:0000256" key="1">
    <source>
        <dbReference type="SAM" id="Phobius"/>
    </source>
</evidence>
<feature type="signal peptide" evidence="2">
    <location>
        <begin position="1"/>
        <end position="17"/>
    </location>
</feature>
<gene>
    <name evidence="5" type="primary">LOC107219847</name>
</gene>
<evidence type="ECO:0000259" key="3">
    <source>
        <dbReference type="SMART" id="SM00703"/>
    </source>
</evidence>
<name>A0A6J0BIS3_NEOLC</name>
<evidence type="ECO:0000313" key="5">
    <source>
        <dbReference type="RefSeq" id="XP_015513673.2"/>
    </source>
</evidence>
<proteinExistence type="predicted"/>
<feature type="transmembrane region" description="Helical" evidence="1">
    <location>
        <begin position="416"/>
        <end position="437"/>
    </location>
</feature>
<organism evidence="5">
    <name type="scientific">Neodiprion lecontei</name>
    <name type="common">Redheaded pine sawfly</name>
    <dbReference type="NCBI Taxonomy" id="441921"/>
    <lineage>
        <taxon>Eukaryota</taxon>
        <taxon>Metazoa</taxon>
        <taxon>Ecdysozoa</taxon>
        <taxon>Arthropoda</taxon>
        <taxon>Hexapoda</taxon>
        <taxon>Insecta</taxon>
        <taxon>Pterygota</taxon>
        <taxon>Neoptera</taxon>
        <taxon>Endopterygota</taxon>
        <taxon>Hymenoptera</taxon>
        <taxon>Tenthredinoidea</taxon>
        <taxon>Diprionidae</taxon>
        <taxon>Diprioninae</taxon>
        <taxon>Neodiprion</taxon>
    </lineage>
</organism>
<dbReference type="KEGG" id="nlo:107219847"/>
<protein>
    <submittedName>
        <fullName evidence="5">Nose resistant to fluoxetine protein 6 isoform X1</fullName>
    </submittedName>
</protein>
<dbReference type="InParanoid" id="A0A6J0BIS3"/>
<feature type="transmembrane region" description="Helical" evidence="1">
    <location>
        <begin position="632"/>
        <end position="651"/>
    </location>
</feature>
<dbReference type="RefSeq" id="XP_015513673.2">
    <property type="nucleotide sequence ID" value="XM_015658187.2"/>
</dbReference>
<keyword evidence="1" id="KW-1133">Transmembrane helix</keyword>
<keyword evidence="1" id="KW-0472">Membrane</keyword>
<dbReference type="InterPro" id="IPR052728">
    <property type="entry name" value="O2_lipid_transport_reg"/>
</dbReference>
<dbReference type="GeneID" id="107219847"/>
<dbReference type="AlphaFoldDB" id="A0A6J0BIS3"/>
<reference evidence="5" key="1">
    <citation type="submission" date="2025-08" db="UniProtKB">
        <authorList>
            <consortium name="RefSeq"/>
        </authorList>
    </citation>
    <scope>IDENTIFICATION</scope>
    <source>
        <tissue evidence="5">Thorax and Abdomen</tissue>
    </source>
</reference>
<accession>A0A6J0BIS3</accession>
<feature type="transmembrane region" description="Helical" evidence="1">
    <location>
        <begin position="264"/>
        <end position="286"/>
    </location>
</feature>
<dbReference type="OrthoDB" id="10006435at2759"/>
<feature type="transmembrane region" description="Helical" evidence="1">
    <location>
        <begin position="587"/>
        <end position="612"/>
    </location>
</feature>
<sequence>MIGTVFMLCVSFGLTNCQVFADKNKFCYASYSESQLRPSNTLGMHRTSRTENPIYSRRAVPVSRGSSWWTDFPVLPLVFANSNTIPKGPCREQVQRYLKGLANSTLWAVQMFDASTKYPNGVLHGQTKHLGSFDQCYNLRAVLPPDEFSDIEEPDEVEGRYCLVRLRYQRKDVVPKRPQSFNLDFDPNLSVWNAIEYRGDFRRVKRHSVYLSLCVPASCSSQDVTTALTEPLKELANARQIHLDVTVKPSLCQARSDVPEDFTVGLKVFLFIVVALFVLVVASSWYDSSVYSLEKAVKGNEPRDLFLCFSARRNLRSIFDTGNIHPGLDCIHLIRFFLTAFAILAHRLMQYYGYPLVESTYLEKAYTVPFSMIVFNGPIIVDGFFGIGGLLLAYGVLHELDRRKRLDFTALILSRFLRLTPLYMLVVLFNATLMPMMGSGPYWESRVGFERDNCVKNWWTNLLYINNYVRPNEMCMFQSWYLSVDYHLYIMGLFVLWAYWHLPRRLGYPFLCGLIALGTAIPFVITYVQDQQPIFLGLPFMVEARRDPYFVGHYVKSHMRIGSYMVGVLAGAIVYDHKNATWRLPKAWSRVLFILLAVGFPIISQALAAKYFDPNSELHPLETAAYAGFHRTAYALGICSIVVLITIGDGLDFHYNFMTPRWVPPLARLAYGAYLLHNIKQIYDIGATRSPRVFSINNCLWEFVSDMVYTFGISLLLSVVVEGPIRKIVKFILTKRPSKCPAEGSNSYGIKKIN</sequence>
<feature type="transmembrane region" description="Helical" evidence="1">
    <location>
        <begin position="333"/>
        <end position="353"/>
    </location>
</feature>
<keyword evidence="2" id="KW-0732">Signal</keyword>
<feature type="domain" description="Nose resistant-to-fluoxetine protein N-terminal" evidence="3">
    <location>
        <begin position="87"/>
        <end position="250"/>
    </location>
</feature>
<feature type="chain" id="PRO_5045352510" evidence="2">
    <location>
        <begin position="18"/>
        <end position="754"/>
    </location>
</feature>
<keyword evidence="4" id="KW-1185">Reference proteome</keyword>
<feature type="transmembrane region" description="Helical" evidence="1">
    <location>
        <begin position="373"/>
        <end position="396"/>
    </location>
</feature>
<dbReference type="Proteomes" id="UP000829291">
    <property type="component" value="Chromosome 1"/>
</dbReference>
<feature type="transmembrane region" description="Helical" evidence="1">
    <location>
        <begin position="480"/>
        <end position="500"/>
    </location>
</feature>
<evidence type="ECO:0000256" key="2">
    <source>
        <dbReference type="SAM" id="SignalP"/>
    </source>
</evidence>
<dbReference type="SMART" id="SM00703">
    <property type="entry name" value="NRF"/>
    <property type="match status" value="1"/>
</dbReference>